<keyword evidence="2" id="KW-1185">Reference proteome</keyword>
<reference evidence="1 2" key="2">
    <citation type="journal article" date="2012" name="J. Bacteriol.">
        <title>Complete genome sequences of Desulfosporosinus orientis DSM765T, Desulfosporosinus youngiae DSM17734T, Desulfosporosinus meridiei DSM13257T, and Desulfosporosinus acidiphilus DSM22704T.</title>
        <authorList>
            <person name="Pester M."/>
            <person name="Brambilla E."/>
            <person name="Alazard D."/>
            <person name="Rattei T."/>
            <person name="Weinmaier T."/>
            <person name="Han J."/>
            <person name="Lucas S."/>
            <person name="Lapidus A."/>
            <person name="Cheng J.F."/>
            <person name="Goodwin L."/>
            <person name="Pitluck S."/>
            <person name="Peters L."/>
            <person name="Ovchinnikova G."/>
            <person name="Teshima H."/>
            <person name="Detter J.C."/>
            <person name="Han C.S."/>
            <person name="Tapia R."/>
            <person name="Land M.L."/>
            <person name="Hauser L."/>
            <person name="Kyrpides N.C."/>
            <person name="Ivanova N.N."/>
            <person name="Pagani I."/>
            <person name="Huntmann M."/>
            <person name="Wei C.L."/>
            <person name="Davenport K.W."/>
            <person name="Daligault H."/>
            <person name="Chain P.S."/>
            <person name="Chen A."/>
            <person name="Mavromatis K."/>
            <person name="Markowitz V."/>
            <person name="Szeto E."/>
            <person name="Mikhailova N."/>
            <person name="Pati A."/>
            <person name="Wagner M."/>
            <person name="Woyke T."/>
            <person name="Ollivier B."/>
            <person name="Klenk H.P."/>
            <person name="Spring S."/>
            <person name="Loy A."/>
        </authorList>
    </citation>
    <scope>NUCLEOTIDE SEQUENCE [LARGE SCALE GENOMIC DNA]</scope>
    <source>
        <strain evidence="2">ATCC 19365 / DSM 765 / NCIMB 8382 / VKM B-1628</strain>
    </source>
</reference>
<proteinExistence type="predicted"/>
<evidence type="ECO:0000313" key="1">
    <source>
        <dbReference type="EMBL" id="AET67951.1"/>
    </source>
</evidence>
<name>G7WDI2_DESOD</name>
<dbReference type="STRING" id="768706.Desor_2367"/>
<evidence type="ECO:0000313" key="2">
    <source>
        <dbReference type="Proteomes" id="UP000006346"/>
    </source>
</evidence>
<gene>
    <name evidence="1" type="ordered locus">Desor_2367</name>
</gene>
<dbReference type="Proteomes" id="UP000006346">
    <property type="component" value="Chromosome"/>
</dbReference>
<dbReference type="EMBL" id="CP003108">
    <property type="protein sequence ID" value="AET67951.1"/>
    <property type="molecule type" value="Genomic_DNA"/>
</dbReference>
<dbReference type="PATRIC" id="fig|768706.3.peg.2373"/>
<protein>
    <submittedName>
        <fullName evidence="1">Uncharacterized protein</fullName>
    </submittedName>
</protein>
<accession>G7WDI2</accession>
<organism evidence="1 2">
    <name type="scientific">Desulfosporosinus orientis (strain ATCC 19365 / DSM 765 / NCIMB 8382 / VKM B-1628 / Singapore I)</name>
    <name type="common">Desulfotomaculum orientis</name>
    <dbReference type="NCBI Taxonomy" id="768706"/>
    <lineage>
        <taxon>Bacteria</taxon>
        <taxon>Bacillati</taxon>
        <taxon>Bacillota</taxon>
        <taxon>Clostridia</taxon>
        <taxon>Eubacteriales</taxon>
        <taxon>Desulfitobacteriaceae</taxon>
        <taxon>Desulfosporosinus</taxon>
    </lineage>
</organism>
<reference evidence="2" key="1">
    <citation type="submission" date="2011-11" db="EMBL/GenBank/DDBJ databases">
        <title>Complete sequence of Desulfosporosinus orientis DSM 765.</title>
        <authorList>
            <person name="Lucas S."/>
            <person name="Han J."/>
            <person name="Lapidus A."/>
            <person name="Cheng J.-F."/>
            <person name="Goodwin L."/>
            <person name="Pitluck S."/>
            <person name="Peters L."/>
            <person name="Ovchinnikova G."/>
            <person name="Teshima H."/>
            <person name="Detter J.C."/>
            <person name="Han C."/>
            <person name="Tapia R."/>
            <person name="Land M."/>
            <person name="Hauser L."/>
            <person name="Kyrpides N."/>
            <person name="Ivanova N."/>
            <person name="Pagani I."/>
            <person name="Pester M."/>
            <person name="Spring S."/>
            <person name="Ollivier B."/>
            <person name="Rattei T."/>
            <person name="Klenk H.-P."/>
            <person name="Wagner M."/>
            <person name="Loy A."/>
            <person name="Woyke T."/>
        </authorList>
    </citation>
    <scope>NUCLEOTIDE SEQUENCE [LARGE SCALE GENOMIC DNA]</scope>
    <source>
        <strain evidence="2">ATCC 19365 / DSM 765 / NCIMB 8382 / VKM B-1628</strain>
    </source>
</reference>
<dbReference type="HOGENOM" id="CLU_3269085_0_0_9"/>
<dbReference type="AlphaFoldDB" id="G7WDI2"/>
<sequence>MSEEKTIDELFKELKNELDFLPEDDNVREGFLMGLTFIMIM</sequence>
<dbReference type="RefSeq" id="WP_014184760.1">
    <property type="nucleotide sequence ID" value="NC_016584.1"/>
</dbReference>
<dbReference type="KEGG" id="dor:Desor_2367"/>